<evidence type="ECO:0000313" key="4">
    <source>
        <dbReference type="Proteomes" id="UP000275069"/>
    </source>
</evidence>
<dbReference type="KEGG" id="gry:D7I44_14955"/>
<proteinExistence type="predicted"/>
<dbReference type="InterPro" id="IPR026835">
    <property type="entry name" value="YqcG_C"/>
</dbReference>
<dbReference type="OrthoDB" id="2086631at2"/>
<evidence type="ECO:0000256" key="1">
    <source>
        <dbReference type="SAM" id="MobiDB-lite"/>
    </source>
</evidence>
<dbReference type="Pfam" id="PF14410">
    <property type="entry name" value="GH-E"/>
    <property type="match status" value="1"/>
</dbReference>
<keyword evidence="4" id="KW-1185">Reference proteome</keyword>
<evidence type="ECO:0000259" key="2">
    <source>
        <dbReference type="Pfam" id="PF14410"/>
    </source>
</evidence>
<evidence type="ECO:0000313" key="3">
    <source>
        <dbReference type="EMBL" id="AYG04695.1"/>
    </source>
</evidence>
<dbReference type="Proteomes" id="UP000275069">
    <property type="component" value="Chromosome"/>
</dbReference>
<dbReference type="EMBL" id="CP032624">
    <property type="protein sequence ID" value="AYG04695.1"/>
    <property type="molecule type" value="Genomic_DNA"/>
</dbReference>
<name>A0A387BKM0_9MICO</name>
<organism evidence="3 4">
    <name type="scientific">Gryllotalpicola protaetiae</name>
    <dbReference type="NCBI Taxonomy" id="2419771"/>
    <lineage>
        <taxon>Bacteria</taxon>
        <taxon>Bacillati</taxon>
        <taxon>Actinomycetota</taxon>
        <taxon>Actinomycetes</taxon>
        <taxon>Micrococcales</taxon>
        <taxon>Microbacteriaceae</taxon>
        <taxon>Gryllotalpicola</taxon>
    </lineage>
</organism>
<gene>
    <name evidence="3" type="ORF">D7I44_14955</name>
</gene>
<sequence>MTTARVDYGHLPGYEWWRTQQLARGSGWTRQQVIEYENDPDHYQIESPSSNRSHLFEMPR</sequence>
<feature type="domain" description="Toxin YqcG C-terminal" evidence="2">
    <location>
        <begin position="5"/>
        <end position="57"/>
    </location>
</feature>
<dbReference type="AlphaFoldDB" id="A0A387BKM0"/>
<reference evidence="3 4" key="1">
    <citation type="submission" date="2018-09" db="EMBL/GenBank/DDBJ databases">
        <title>Genome sequencing of strain 2DFW10M-5.</title>
        <authorList>
            <person name="Heo J."/>
            <person name="Kim S.-J."/>
            <person name="Kwon S.-W."/>
        </authorList>
    </citation>
    <scope>NUCLEOTIDE SEQUENCE [LARGE SCALE GENOMIC DNA]</scope>
    <source>
        <strain evidence="3 4">2DFW10M-5</strain>
    </source>
</reference>
<accession>A0A387BKM0</accession>
<feature type="region of interest" description="Disordered" evidence="1">
    <location>
        <begin position="41"/>
        <end position="60"/>
    </location>
</feature>
<protein>
    <submittedName>
        <fullName evidence="3">Type IV secretion protein Rhs</fullName>
    </submittedName>
</protein>